<evidence type="ECO:0000313" key="2">
    <source>
        <dbReference type="Proteomes" id="UP000886865"/>
    </source>
</evidence>
<organism evidence="1 2">
    <name type="scientific">Candidatus Galligastranaerophilus intestinavium</name>
    <dbReference type="NCBI Taxonomy" id="2840836"/>
    <lineage>
        <taxon>Bacteria</taxon>
        <taxon>Candidatus Galligastranaerophilus</taxon>
    </lineage>
</organism>
<name>A0A9D1FHG6_9BACT</name>
<protein>
    <submittedName>
        <fullName evidence="1">Uncharacterized protein</fullName>
    </submittedName>
</protein>
<evidence type="ECO:0000313" key="1">
    <source>
        <dbReference type="EMBL" id="HIS73772.1"/>
    </source>
</evidence>
<accession>A0A9D1FHG6</accession>
<dbReference type="Proteomes" id="UP000886865">
    <property type="component" value="Unassembled WGS sequence"/>
</dbReference>
<dbReference type="EMBL" id="DVJQ01000018">
    <property type="protein sequence ID" value="HIS73772.1"/>
    <property type="molecule type" value="Genomic_DNA"/>
</dbReference>
<comment type="caution">
    <text evidence="1">The sequence shown here is derived from an EMBL/GenBank/DDBJ whole genome shotgun (WGS) entry which is preliminary data.</text>
</comment>
<reference evidence="1" key="2">
    <citation type="journal article" date="2021" name="PeerJ">
        <title>Extensive microbial diversity within the chicken gut microbiome revealed by metagenomics and culture.</title>
        <authorList>
            <person name="Gilroy R."/>
            <person name="Ravi A."/>
            <person name="Getino M."/>
            <person name="Pursley I."/>
            <person name="Horton D.L."/>
            <person name="Alikhan N.F."/>
            <person name="Baker D."/>
            <person name="Gharbi K."/>
            <person name="Hall N."/>
            <person name="Watson M."/>
            <person name="Adriaenssens E.M."/>
            <person name="Foster-Nyarko E."/>
            <person name="Jarju S."/>
            <person name="Secka A."/>
            <person name="Antonio M."/>
            <person name="Oren A."/>
            <person name="Chaudhuri R.R."/>
            <person name="La Ragione R."/>
            <person name="Hildebrand F."/>
            <person name="Pallen M.J."/>
        </authorList>
    </citation>
    <scope>NUCLEOTIDE SEQUENCE</scope>
    <source>
        <strain evidence="1">CHK152-2871</strain>
    </source>
</reference>
<gene>
    <name evidence="1" type="ORF">IAA86_01980</name>
</gene>
<proteinExistence type="predicted"/>
<dbReference type="AlphaFoldDB" id="A0A9D1FHG6"/>
<reference evidence="1" key="1">
    <citation type="submission" date="2020-10" db="EMBL/GenBank/DDBJ databases">
        <authorList>
            <person name="Gilroy R."/>
        </authorList>
    </citation>
    <scope>NUCLEOTIDE SEQUENCE</scope>
    <source>
        <strain evidence="1">CHK152-2871</strain>
    </source>
</reference>
<sequence length="187" mass="20562">MPYVIPHVFKAGEKAIAEQVNTNFNYLKQSLEQLNTTLSSQISNTQETLSKEIETLQTQGDSTIELINNRDTILRLGTIVTPDPTEDGQIPTADVELSADKIHTAAILANAQIVFPTLDEDETFVNILFEFTINSSSSLTLPANVSWQIGEVPEIVADGVTINRLIFDTTSGGDNWCGYHSYLNTVD</sequence>